<dbReference type="SUPFAM" id="SSF54495">
    <property type="entry name" value="UBC-like"/>
    <property type="match status" value="1"/>
</dbReference>
<dbReference type="InterPro" id="IPR036465">
    <property type="entry name" value="vWFA_dom_sf"/>
</dbReference>
<dbReference type="Gene3D" id="3.40.50.410">
    <property type="entry name" value="von Willebrand factor, type A domain"/>
    <property type="match status" value="1"/>
</dbReference>
<dbReference type="Proteomes" id="UP001470230">
    <property type="component" value="Unassembled WGS sequence"/>
</dbReference>
<evidence type="ECO:0000313" key="4">
    <source>
        <dbReference type="Proteomes" id="UP001470230"/>
    </source>
</evidence>
<dbReference type="Pfam" id="PF00179">
    <property type="entry name" value="UQ_con"/>
    <property type="match status" value="1"/>
</dbReference>
<dbReference type="InterPro" id="IPR000608">
    <property type="entry name" value="UBC"/>
</dbReference>
<dbReference type="EMBL" id="JAPFFF010000017">
    <property type="protein sequence ID" value="KAK8864020.1"/>
    <property type="molecule type" value="Genomic_DNA"/>
</dbReference>
<proteinExistence type="predicted"/>
<feature type="domain" description="VWFA" evidence="2">
    <location>
        <begin position="1"/>
        <end position="200"/>
    </location>
</feature>
<name>A0ABR2ILU4_9EUKA</name>
<reference evidence="3 4" key="1">
    <citation type="submission" date="2024-04" db="EMBL/GenBank/DDBJ databases">
        <title>Tritrichomonas musculus Genome.</title>
        <authorList>
            <person name="Alves-Ferreira E."/>
            <person name="Grigg M."/>
            <person name="Lorenzi H."/>
            <person name="Galac M."/>
        </authorList>
    </citation>
    <scope>NUCLEOTIDE SEQUENCE [LARGE SCALE GENOMIC DNA]</scope>
    <source>
        <strain evidence="3 4">EAF2021</strain>
    </source>
</reference>
<protein>
    <recommendedName>
        <fullName evidence="5">UBC core domain-containing protein</fullName>
    </recommendedName>
</protein>
<feature type="domain" description="UBC core" evidence="1">
    <location>
        <begin position="298"/>
        <end position="451"/>
    </location>
</feature>
<dbReference type="InterPro" id="IPR016135">
    <property type="entry name" value="UBQ-conjugating_enzyme/RWD"/>
</dbReference>
<dbReference type="PROSITE" id="PS50234">
    <property type="entry name" value="VWFA"/>
    <property type="match status" value="1"/>
</dbReference>
<accession>A0ABR2ILU4</accession>
<gene>
    <name evidence="3" type="ORF">M9Y10_011714</name>
</gene>
<comment type="caution">
    <text evidence="3">The sequence shown here is derived from an EMBL/GenBank/DDBJ whole genome shotgun (WGS) entry which is preliminary data.</text>
</comment>
<sequence length="534" mass="61756">MIDLDRSGSMLADIDGYQIDNKNENQIHRMTIAFQYISNFANSIYNYRIPSIQGLVSFDRHSKIHSPLRFLESNITDQTYKIEVTPKSRTKLWDSLDFCCDEIVKFRKDKDGNEKFANAQSRILFISDGEDIHSTVTVEEVVKKLIKNNIIVDSIILNTYGKEVKRLKLLSAVCHATGGISFKVESDKFTNLNSQNANYVPSGVKKAFSFFEKTAFLNIKERRLYSKELIPSNPKSRPSRLKDKPELITEQFMIEAQKYANFDSDVQSIDNAILENAIRFETPRHVLSMNKKVESYSNRQRRILHELFFAAKANSQLTQQDNQDMKIYTIKGRCDKWSVFLKGSAESPYENKWWQLLVTFPENYPFSPPAFKFISIPYHINVSTDGHVCLNNTGLGYRPTMRVAEILHEIKDIFLKPCEESFIQLEIYDKYRNNQTEYIELAKKSSEVNAKDTIENYFSSNTTFDDDVSDMFEKEFNDNIPFPTSRKPINPENIILASSGVYYDREELRQLVKSSKNPICIITGKPLTETIDDL</sequence>
<evidence type="ECO:0000259" key="1">
    <source>
        <dbReference type="PROSITE" id="PS50127"/>
    </source>
</evidence>
<organism evidence="3 4">
    <name type="scientific">Tritrichomonas musculus</name>
    <dbReference type="NCBI Taxonomy" id="1915356"/>
    <lineage>
        <taxon>Eukaryota</taxon>
        <taxon>Metamonada</taxon>
        <taxon>Parabasalia</taxon>
        <taxon>Tritrichomonadida</taxon>
        <taxon>Tritrichomonadidae</taxon>
        <taxon>Tritrichomonas</taxon>
    </lineage>
</organism>
<dbReference type="SUPFAM" id="SSF53300">
    <property type="entry name" value="vWA-like"/>
    <property type="match status" value="1"/>
</dbReference>
<keyword evidence="4" id="KW-1185">Reference proteome</keyword>
<evidence type="ECO:0000313" key="3">
    <source>
        <dbReference type="EMBL" id="KAK8864020.1"/>
    </source>
</evidence>
<evidence type="ECO:0008006" key="5">
    <source>
        <dbReference type="Google" id="ProtNLM"/>
    </source>
</evidence>
<evidence type="ECO:0000259" key="2">
    <source>
        <dbReference type="PROSITE" id="PS50234"/>
    </source>
</evidence>
<dbReference type="InterPro" id="IPR002035">
    <property type="entry name" value="VWF_A"/>
</dbReference>
<dbReference type="CDD" id="cd00195">
    <property type="entry name" value="UBCc_UEV"/>
    <property type="match status" value="1"/>
</dbReference>
<dbReference type="PANTHER" id="PTHR24067">
    <property type="entry name" value="UBIQUITIN-CONJUGATING ENZYME E2"/>
    <property type="match status" value="1"/>
</dbReference>
<dbReference type="PROSITE" id="PS50127">
    <property type="entry name" value="UBC_2"/>
    <property type="match status" value="1"/>
</dbReference>
<dbReference type="SMART" id="SM00212">
    <property type="entry name" value="UBCc"/>
    <property type="match status" value="1"/>
</dbReference>
<dbReference type="Gene3D" id="3.10.110.10">
    <property type="entry name" value="Ubiquitin Conjugating Enzyme"/>
    <property type="match status" value="1"/>
</dbReference>
<dbReference type="InterPro" id="IPR050113">
    <property type="entry name" value="Ub_conjugating_enzyme"/>
</dbReference>